<dbReference type="EMBL" id="JBCGBO010000004">
    <property type="protein sequence ID" value="KAK9208633.1"/>
    <property type="molecule type" value="Genomic_DNA"/>
</dbReference>
<protein>
    <submittedName>
        <fullName evidence="2">Uncharacterized protein</fullName>
    </submittedName>
</protein>
<gene>
    <name evidence="2" type="ORF">WN944_000992</name>
</gene>
<comment type="caution">
    <text evidence="2">The sequence shown here is derived from an EMBL/GenBank/DDBJ whole genome shotgun (WGS) entry which is preliminary data.</text>
</comment>
<keyword evidence="1" id="KW-0812">Transmembrane</keyword>
<feature type="transmembrane region" description="Helical" evidence="1">
    <location>
        <begin position="7"/>
        <end position="30"/>
    </location>
</feature>
<dbReference type="Proteomes" id="UP001428341">
    <property type="component" value="Unassembled WGS sequence"/>
</dbReference>
<name>A0AAP0QUC9_9ROSI</name>
<keyword evidence="1" id="KW-1133">Transmembrane helix</keyword>
<evidence type="ECO:0000256" key="1">
    <source>
        <dbReference type="SAM" id="Phobius"/>
    </source>
</evidence>
<keyword evidence="3" id="KW-1185">Reference proteome</keyword>
<accession>A0AAP0QUC9</accession>
<keyword evidence="1" id="KW-0472">Membrane</keyword>
<dbReference type="PANTHER" id="PTHR48205">
    <property type="entry name" value="OS01G0742766 PROTEIN"/>
    <property type="match status" value="1"/>
</dbReference>
<proteinExistence type="predicted"/>
<organism evidence="2 3">
    <name type="scientific">Citrus x changshan-huyou</name>
    <dbReference type="NCBI Taxonomy" id="2935761"/>
    <lineage>
        <taxon>Eukaryota</taxon>
        <taxon>Viridiplantae</taxon>
        <taxon>Streptophyta</taxon>
        <taxon>Embryophyta</taxon>
        <taxon>Tracheophyta</taxon>
        <taxon>Spermatophyta</taxon>
        <taxon>Magnoliopsida</taxon>
        <taxon>eudicotyledons</taxon>
        <taxon>Gunneridae</taxon>
        <taxon>Pentapetalae</taxon>
        <taxon>rosids</taxon>
        <taxon>malvids</taxon>
        <taxon>Sapindales</taxon>
        <taxon>Rutaceae</taxon>
        <taxon>Aurantioideae</taxon>
        <taxon>Citrus</taxon>
    </lineage>
</organism>
<dbReference type="PANTHER" id="PTHR48205:SF1">
    <property type="entry name" value="OS01G0742766 PROTEIN"/>
    <property type="match status" value="1"/>
</dbReference>
<evidence type="ECO:0000313" key="2">
    <source>
        <dbReference type="EMBL" id="KAK9208633.1"/>
    </source>
</evidence>
<reference evidence="2 3" key="1">
    <citation type="submission" date="2024-05" db="EMBL/GenBank/DDBJ databases">
        <title>Haplotype-resolved chromosome-level genome assembly of Huyou (Citrus changshanensis).</title>
        <authorList>
            <person name="Miao C."/>
            <person name="Chen W."/>
            <person name="Wu Y."/>
            <person name="Wang L."/>
            <person name="Zhao S."/>
            <person name="Grierson D."/>
            <person name="Xu C."/>
            <person name="Chen K."/>
        </authorList>
    </citation>
    <scope>NUCLEOTIDE SEQUENCE [LARGE SCALE GENOMIC DNA]</scope>
    <source>
        <strain evidence="2">01-14</strain>
        <tissue evidence="2">Leaf</tissue>
    </source>
</reference>
<sequence length="157" mass="17883">MGLTRDLGAVLVTLLIGPLVYILNGLSIRMIQWNQQLLSKSYKAQLLLGIIIYHRLAPSFRRRSQWQKRHLNTRGERSISRPPAGLSLHRRQIKPEMYHQRVPVAQTSEINVRIQQAKNFAVAQAQQEGCTGNFKIFDSPFGNFLVPVIPTRKELAG</sequence>
<dbReference type="AlphaFoldDB" id="A0AAP0QUC9"/>
<evidence type="ECO:0000313" key="3">
    <source>
        <dbReference type="Proteomes" id="UP001428341"/>
    </source>
</evidence>